<sequence>MWSAQPGFTLSLTLPSIPVTCRAGYSLVKRSSKGGHTINPIERCVVLKQGRA</sequence>
<reference evidence="1 2" key="1">
    <citation type="submission" date="2019-05" db="EMBL/GenBank/DDBJ databases">
        <title>Emergence of the Ug99 lineage of the wheat stem rust pathogen through somatic hybridization.</title>
        <authorList>
            <person name="Li F."/>
            <person name="Upadhyaya N.M."/>
            <person name="Sperschneider J."/>
            <person name="Matny O."/>
            <person name="Nguyen-Phuc H."/>
            <person name="Mago R."/>
            <person name="Raley C."/>
            <person name="Miller M.E."/>
            <person name="Silverstein K.A.T."/>
            <person name="Henningsen E."/>
            <person name="Hirsch C.D."/>
            <person name="Visser B."/>
            <person name="Pretorius Z.A."/>
            <person name="Steffenson B.J."/>
            <person name="Schwessinger B."/>
            <person name="Dodds P.N."/>
            <person name="Figueroa M."/>
        </authorList>
    </citation>
    <scope>NUCLEOTIDE SEQUENCE [LARGE SCALE GENOMIC DNA]</scope>
    <source>
        <strain evidence="1">21-0</strain>
    </source>
</reference>
<proteinExistence type="predicted"/>
<dbReference type="EMBL" id="VSWC01000157">
    <property type="protein sequence ID" value="KAA1075095.1"/>
    <property type="molecule type" value="Genomic_DNA"/>
</dbReference>
<comment type="caution">
    <text evidence="1">The sequence shown here is derived from an EMBL/GenBank/DDBJ whole genome shotgun (WGS) entry which is preliminary data.</text>
</comment>
<name>A0A5B0MDZ5_PUCGR</name>
<protein>
    <submittedName>
        <fullName evidence="1">Uncharacterized protein</fullName>
    </submittedName>
</protein>
<gene>
    <name evidence="1" type="ORF">PGT21_028676</name>
</gene>
<dbReference type="Proteomes" id="UP000324748">
    <property type="component" value="Unassembled WGS sequence"/>
</dbReference>
<keyword evidence="2" id="KW-1185">Reference proteome</keyword>
<evidence type="ECO:0000313" key="2">
    <source>
        <dbReference type="Proteomes" id="UP000324748"/>
    </source>
</evidence>
<organism evidence="1 2">
    <name type="scientific">Puccinia graminis f. sp. tritici</name>
    <dbReference type="NCBI Taxonomy" id="56615"/>
    <lineage>
        <taxon>Eukaryota</taxon>
        <taxon>Fungi</taxon>
        <taxon>Dikarya</taxon>
        <taxon>Basidiomycota</taxon>
        <taxon>Pucciniomycotina</taxon>
        <taxon>Pucciniomycetes</taxon>
        <taxon>Pucciniales</taxon>
        <taxon>Pucciniaceae</taxon>
        <taxon>Puccinia</taxon>
    </lineage>
</organism>
<dbReference type="AlphaFoldDB" id="A0A5B0MDZ5"/>
<evidence type="ECO:0000313" key="1">
    <source>
        <dbReference type="EMBL" id="KAA1075095.1"/>
    </source>
</evidence>
<accession>A0A5B0MDZ5</accession>